<evidence type="ECO:0000256" key="2">
    <source>
        <dbReference type="ARBA" id="ARBA00022692"/>
    </source>
</evidence>
<dbReference type="InterPro" id="IPR052081">
    <property type="entry name" value="Dispatched_Hh_regulator"/>
</dbReference>
<comment type="caution">
    <text evidence="10">The sequence shown here is derived from an EMBL/GenBank/DDBJ whole genome shotgun (WGS) entry which is preliminary data.</text>
</comment>
<feature type="compositionally biased region" description="Polar residues" evidence="7">
    <location>
        <begin position="33"/>
        <end position="43"/>
    </location>
</feature>
<evidence type="ECO:0000256" key="6">
    <source>
        <dbReference type="ARBA" id="ARBA00038046"/>
    </source>
</evidence>
<evidence type="ECO:0000259" key="9">
    <source>
        <dbReference type="PROSITE" id="PS50156"/>
    </source>
</evidence>
<sequence length="1407" mass="153359">MHQGDQEEDEEKEGSPKYSEEPLPVPMRLGDSEPSSSSGGTPVQQPPATPSEPSRGEAVIEIWSEDPSDQLNAEGPCTVSHAEGHDTQKDGEDAAPSPISEANVSPGTKEPSPSVPPQWVGTDTEIVAKPVLSRPVDLAATRAREGQEEDGGTKRPRYVSPCCASFPCCTAHCPMTFCLLVLLGIFAAYGVFWRELAGINVVTDTSVFLEADSRSNAIRAAYLQAYNQRDPSARRLGPRRLMSGYMPPIDVNDMYKMHNLQLYYRTDAPGGLLDPGLAAIIRSFELSIRNGPLYRKLCVEMTTPGLEGSCDPGHSFVNAVFPSLSDPNLTEVEDLDHYQRRLDGRGDSAFDSKVVEKVLMSKQEYQELILPIGYEGGSRLAAARSFFAFNILCCRITDSGAERSKALSGIAKEWNAFLSEELLPKLTSFNSRQNVIELNFEGGGLATLQLWSTLQADLLMAIGSVSFIVIYLTLHAGSPLLSCGSILLTILAIPSAYLASALLSGSREVTGVAFLSVFLITGLGADVVLVFVTFWEASKTRFGTDTVARVKFLYCNAGLACLATTFTTAASFFANLASVLRALREFGFFMGLCILGAYLYLLVGLPPLLILNDKLSGCCSCCSCSCCCCCRRRETASDGKKQQRLARRVGNCCLRRCLVAHSASCFAFFILMVVGFAVWVANEISVDAGVPQMFPTDHNLNSVEAVSDLFAGAEERFTNDQMRVCNFVKHQKQAQFGACTVHLCQISLETPLMRIGRVDEEPENSSSVPEAECGCFPTTKPSAHCFWASAQTRAEVLVTARIVGDLPSAVLEKWRASEGFRQFALDAALEVNSWEADPHLRAGLPRGYHRPGAVLPPHFLKQEFWETGEKFSASYNVLPSFVIPVTIPANASSIEVCHAEEICYCGAAVCTYTQERLVDPVMPNASWDEIRIPMPEEVFRRLDEEEHATARPSAPGLAGRSLSSGIDVAVVWGIVVEDGSPLLGSRQESWSFNLVFRPESPFTQRALLQTCRQAPSKPELLVIRTVCWIEQFRQFADERDLPFPVPSSIFRQTFAEFVDGRVLPNGYLAKEFMWLGPDFEVRATFVQFFVSLNYMTAASASILSLMQSWDKVIDEVNKDAPADVGEAWHTSQLWIRAEAESAIVSSTVVTMIVSVACGLAGALIFTHLDILLSLMVVVAVAGVTICLAWFMIIFMGWPVGVLEVLGLIVFVGYSITYSLHIAHKYQQHSVELEEETLAERRRHAVILALQSMASSVLGSAVTTLGSSFFLFFCQLVIFVKLATVLFAVTFFACLFAILALPSALLCIGPIGTACTQLLPWASKQLAKEESTMALGTGSTKLTSSLARKIPKDELSSSQKTEVFISSTPSAFKSTWPAAISPETFAGVAPPPLSSQDLFAGSISTNVF</sequence>
<comment type="similarity">
    <text evidence="6">Belongs to the dispatched family.</text>
</comment>
<feature type="transmembrane region" description="Helical" evidence="8">
    <location>
        <begin position="1172"/>
        <end position="1198"/>
    </location>
</feature>
<dbReference type="EMBL" id="CAJNDS010002557">
    <property type="protein sequence ID" value="CAE7524976.1"/>
    <property type="molecule type" value="Genomic_DNA"/>
</dbReference>
<feature type="transmembrane region" description="Helical" evidence="8">
    <location>
        <begin position="458"/>
        <end position="474"/>
    </location>
</feature>
<organism evidence="10 11">
    <name type="scientific">Symbiodinium natans</name>
    <dbReference type="NCBI Taxonomy" id="878477"/>
    <lineage>
        <taxon>Eukaryota</taxon>
        <taxon>Sar</taxon>
        <taxon>Alveolata</taxon>
        <taxon>Dinophyceae</taxon>
        <taxon>Suessiales</taxon>
        <taxon>Symbiodiniaceae</taxon>
        <taxon>Symbiodinium</taxon>
    </lineage>
</organism>
<feature type="compositionally biased region" description="Acidic residues" evidence="7">
    <location>
        <begin position="1"/>
        <end position="12"/>
    </location>
</feature>
<keyword evidence="4 8" id="KW-0472">Membrane</keyword>
<feature type="transmembrane region" description="Helical" evidence="8">
    <location>
        <begin position="1244"/>
        <end position="1271"/>
    </location>
</feature>
<proteinExistence type="inferred from homology"/>
<feature type="compositionally biased region" description="Basic and acidic residues" evidence="7">
    <location>
        <begin position="82"/>
        <end position="92"/>
    </location>
</feature>
<feature type="transmembrane region" description="Helical" evidence="8">
    <location>
        <begin position="1204"/>
        <end position="1223"/>
    </location>
</feature>
<evidence type="ECO:0000256" key="7">
    <source>
        <dbReference type="SAM" id="MobiDB-lite"/>
    </source>
</evidence>
<feature type="transmembrane region" description="Helical" evidence="8">
    <location>
        <begin position="1142"/>
        <end position="1165"/>
    </location>
</feature>
<dbReference type="GO" id="GO:0007224">
    <property type="term" value="P:smoothened signaling pathway"/>
    <property type="evidence" value="ECO:0007669"/>
    <property type="project" value="TreeGrafter"/>
</dbReference>
<name>A0A812TG23_9DINO</name>
<feature type="transmembrane region" description="Helical" evidence="8">
    <location>
        <begin position="586"/>
        <end position="605"/>
    </location>
</feature>
<feature type="transmembrane region" description="Helical" evidence="8">
    <location>
        <begin position="553"/>
        <end position="574"/>
    </location>
</feature>
<feature type="transmembrane region" description="Helical" evidence="8">
    <location>
        <begin position="511"/>
        <end position="532"/>
    </location>
</feature>
<feature type="domain" description="SSD" evidence="9">
    <location>
        <begin position="518"/>
        <end position="611"/>
    </location>
</feature>
<evidence type="ECO:0000256" key="5">
    <source>
        <dbReference type="ARBA" id="ARBA00023180"/>
    </source>
</evidence>
<dbReference type="PANTHER" id="PTHR45951:SF3">
    <property type="entry name" value="PROTEIN DISPATCHED"/>
    <property type="match status" value="1"/>
</dbReference>
<protein>
    <submittedName>
        <fullName evidence="10">Disp1 protein</fullName>
    </submittedName>
</protein>
<evidence type="ECO:0000256" key="8">
    <source>
        <dbReference type="SAM" id="Phobius"/>
    </source>
</evidence>
<feature type="transmembrane region" description="Helical" evidence="8">
    <location>
        <begin position="486"/>
        <end position="505"/>
    </location>
</feature>
<dbReference type="Proteomes" id="UP000604046">
    <property type="component" value="Unassembled WGS sequence"/>
</dbReference>
<dbReference type="GO" id="GO:0022857">
    <property type="term" value="F:transmembrane transporter activity"/>
    <property type="evidence" value="ECO:0007669"/>
    <property type="project" value="TreeGrafter"/>
</dbReference>
<dbReference type="GO" id="GO:0016020">
    <property type="term" value="C:membrane"/>
    <property type="evidence" value="ECO:0007669"/>
    <property type="project" value="UniProtKB-SubCell"/>
</dbReference>
<feature type="region of interest" description="Disordered" evidence="7">
    <location>
        <begin position="1"/>
        <end position="120"/>
    </location>
</feature>
<evidence type="ECO:0000313" key="11">
    <source>
        <dbReference type="Proteomes" id="UP000604046"/>
    </source>
</evidence>
<reference evidence="10" key="1">
    <citation type="submission" date="2021-02" db="EMBL/GenBank/DDBJ databases">
        <authorList>
            <person name="Dougan E. K."/>
            <person name="Rhodes N."/>
            <person name="Thang M."/>
            <person name="Chan C."/>
        </authorList>
    </citation>
    <scope>NUCLEOTIDE SEQUENCE</scope>
</reference>
<dbReference type="SUPFAM" id="SSF82866">
    <property type="entry name" value="Multidrug efflux transporter AcrB transmembrane domain"/>
    <property type="match status" value="2"/>
</dbReference>
<dbReference type="PROSITE" id="PS50156">
    <property type="entry name" value="SSD"/>
    <property type="match status" value="1"/>
</dbReference>
<keyword evidence="5" id="KW-0325">Glycoprotein</keyword>
<keyword evidence="2 8" id="KW-0812">Transmembrane</keyword>
<evidence type="ECO:0000256" key="1">
    <source>
        <dbReference type="ARBA" id="ARBA00004141"/>
    </source>
</evidence>
<dbReference type="Gene3D" id="1.20.1640.10">
    <property type="entry name" value="Multidrug efflux transporter AcrB transmembrane domain"/>
    <property type="match status" value="2"/>
</dbReference>
<evidence type="ECO:0000256" key="4">
    <source>
        <dbReference type="ARBA" id="ARBA00023136"/>
    </source>
</evidence>
<accession>A0A812TG23</accession>
<evidence type="ECO:0000256" key="3">
    <source>
        <dbReference type="ARBA" id="ARBA00022989"/>
    </source>
</evidence>
<feature type="transmembrane region" description="Helical" evidence="8">
    <location>
        <begin position="1277"/>
        <end position="1300"/>
    </location>
</feature>
<dbReference type="PANTHER" id="PTHR45951">
    <property type="entry name" value="PROTEIN DISPATCHED-RELATED"/>
    <property type="match status" value="1"/>
</dbReference>
<evidence type="ECO:0000313" key="10">
    <source>
        <dbReference type="EMBL" id="CAE7524976.1"/>
    </source>
</evidence>
<dbReference type="OrthoDB" id="435089at2759"/>
<feature type="transmembrane region" description="Helical" evidence="8">
    <location>
        <begin position="657"/>
        <end position="681"/>
    </location>
</feature>
<keyword evidence="3 8" id="KW-1133">Transmembrane helix</keyword>
<keyword evidence="11" id="KW-1185">Reference proteome</keyword>
<comment type="subcellular location">
    <subcellularLocation>
        <location evidence="1">Membrane</location>
        <topology evidence="1">Multi-pass membrane protein</topology>
    </subcellularLocation>
</comment>
<gene>
    <name evidence="10" type="primary">Disp1</name>
    <name evidence="10" type="ORF">SNAT2548_LOCUS29386</name>
</gene>
<dbReference type="InterPro" id="IPR000731">
    <property type="entry name" value="SSD"/>
</dbReference>